<sequence>MPRRYPSASSIRPASRTERRVGATKHRVKLRVALVTLAVLVAGLVLLWPRDADVRAGEKALARAEQAIEVHSGVVTPAQLTDEPIDRLVVVHGSNTAEQVRDAVGFDWDRADDEAWHCCEALPIWVFVRGEEVVAYFRAPLELEDVRPATYRPDAKLVLGRTYVRS</sequence>
<protein>
    <submittedName>
        <fullName evidence="2">Uncharacterized protein</fullName>
    </submittedName>
</protein>
<dbReference type="AlphaFoldDB" id="A0A660LAW8"/>
<dbReference type="EMBL" id="RBIL01000001">
    <property type="protein sequence ID" value="RKQ92197.1"/>
    <property type="molecule type" value="Genomic_DNA"/>
</dbReference>
<name>A0A660LAW8_9ACTN</name>
<organism evidence="2 3">
    <name type="scientific">Solirubrobacter pauli</name>
    <dbReference type="NCBI Taxonomy" id="166793"/>
    <lineage>
        <taxon>Bacteria</taxon>
        <taxon>Bacillati</taxon>
        <taxon>Actinomycetota</taxon>
        <taxon>Thermoleophilia</taxon>
        <taxon>Solirubrobacterales</taxon>
        <taxon>Solirubrobacteraceae</taxon>
        <taxon>Solirubrobacter</taxon>
    </lineage>
</organism>
<evidence type="ECO:0000313" key="2">
    <source>
        <dbReference type="EMBL" id="RKQ92197.1"/>
    </source>
</evidence>
<keyword evidence="3" id="KW-1185">Reference proteome</keyword>
<gene>
    <name evidence="2" type="ORF">C8N24_2040</name>
</gene>
<evidence type="ECO:0000313" key="3">
    <source>
        <dbReference type="Proteomes" id="UP000278962"/>
    </source>
</evidence>
<accession>A0A660LAW8</accession>
<dbReference type="Proteomes" id="UP000278962">
    <property type="component" value="Unassembled WGS sequence"/>
</dbReference>
<feature type="region of interest" description="Disordered" evidence="1">
    <location>
        <begin position="1"/>
        <end position="22"/>
    </location>
</feature>
<proteinExistence type="predicted"/>
<evidence type="ECO:0000256" key="1">
    <source>
        <dbReference type="SAM" id="MobiDB-lite"/>
    </source>
</evidence>
<comment type="caution">
    <text evidence="2">The sequence shown here is derived from an EMBL/GenBank/DDBJ whole genome shotgun (WGS) entry which is preliminary data.</text>
</comment>
<reference evidence="2 3" key="1">
    <citation type="submission" date="2018-10" db="EMBL/GenBank/DDBJ databases">
        <title>Genomic Encyclopedia of Archaeal and Bacterial Type Strains, Phase II (KMG-II): from individual species to whole genera.</title>
        <authorList>
            <person name="Goeker M."/>
        </authorList>
    </citation>
    <scope>NUCLEOTIDE SEQUENCE [LARGE SCALE GENOMIC DNA]</scope>
    <source>
        <strain evidence="2 3">DSM 14954</strain>
    </source>
</reference>